<dbReference type="Pfam" id="PF10114">
    <property type="entry name" value="PocR"/>
    <property type="match status" value="1"/>
</dbReference>
<keyword evidence="6" id="KW-1185">Reference proteome</keyword>
<dbReference type="PANTHER" id="PTHR43280:SF28">
    <property type="entry name" value="HTH-TYPE TRANSCRIPTIONAL ACTIVATOR RHAS"/>
    <property type="match status" value="1"/>
</dbReference>
<comment type="caution">
    <text evidence="5">The sequence shown here is derived from an EMBL/GenBank/DDBJ whole genome shotgun (WGS) entry which is preliminary data.</text>
</comment>
<dbReference type="STRING" id="690879.TSACC_21653"/>
<name>A0A146G6W2_TERSA</name>
<reference evidence="6" key="1">
    <citation type="journal article" date="2017" name="Genome Announc.">
        <title>Draft Genome Sequence of Terrimicrobium sacchariphilum NM-5T, a Facultative Anaerobic Soil Bacterium of the Class Spartobacteria.</title>
        <authorList>
            <person name="Qiu Y.L."/>
            <person name="Tourlousse D.M."/>
            <person name="Matsuura N."/>
            <person name="Ohashi A."/>
            <person name="Sekiguchi Y."/>
        </authorList>
    </citation>
    <scope>NUCLEOTIDE SEQUENCE [LARGE SCALE GENOMIC DNA]</scope>
    <source>
        <strain evidence="6">NM-5</strain>
    </source>
</reference>
<dbReference type="AlphaFoldDB" id="A0A146G6W2"/>
<evidence type="ECO:0000313" key="5">
    <source>
        <dbReference type="EMBL" id="GAT33241.1"/>
    </source>
</evidence>
<evidence type="ECO:0000313" key="6">
    <source>
        <dbReference type="Proteomes" id="UP000076023"/>
    </source>
</evidence>
<dbReference type="InParanoid" id="A0A146G6W2"/>
<dbReference type="PRINTS" id="PR00032">
    <property type="entry name" value="HTHARAC"/>
</dbReference>
<dbReference type="InterPro" id="IPR018060">
    <property type="entry name" value="HTH_AraC"/>
</dbReference>
<feature type="domain" description="HTH araC/xylS-type" evidence="4">
    <location>
        <begin position="191"/>
        <end position="289"/>
    </location>
</feature>
<evidence type="ECO:0000256" key="3">
    <source>
        <dbReference type="ARBA" id="ARBA00023163"/>
    </source>
</evidence>
<accession>A0A146G6W2</accession>
<dbReference type="Pfam" id="PF12833">
    <property type="entry name" value="HTH_18"/>
    <property type="match status" value="1"/>
</dbReference>
<dbReference type="OrthoDB" id="9791615at2"/>
<dbReference type="InterPro" id="IPR020449">
    <property type="entry name" value="Tscrpt_reg_AraC-type_HTH"/>
</dbReference>
<keyword evidence="2 5" id="KW-0238">DNA-binding</keyword>
<dbReference type="GO" id="GO:0043565">
    <property type="term" value="F:sequence-specific DNA binding"/>
    <property type="evidence" value="ECO:0007669"/>
    <property type="project" value="InterPro"/>
</dbReference>
<dbReference type="PANTHER" id="PTHR43280">
    <property type="entry name" value="ARAC-FAMILY TRANSCRIPTIONAL REGULATOR"/>
    <property type="match status" value="1"/>
</dbReference>
<dbReference type="Gene3D" id="1.10.10.60">
    <property type="entry name" value="Homeodomain-like"/>
    <property type="match status" value="2"/>
</dbReference>
<protein>
    <submittedName>
        <fullName evidence="5">AraC-type DNA-binding protein</fullName>
    </submittedName>
</protein>
<proteinExistence type="predicted"/>
<dbReference type="InterPro" id="IPR018771">
    <property type="entry name" value="PocR_dom"/>
</dbReference>
<dbReference type="GO" id="GO:0003700">
    <property type="term" value="F:DNA-binding transcription factor activity"/>
    <property type="evidence" value="ECO:0007669"/>
    <property type="project" value="InterPro"/>
</dbReference>
<dbReference type="PROSITE" id="PS01124">
    <property type="entry name" value="HTH_ARAC_FAMILY_2"/>
    <property type="match status" value="1"/>
</dbReference>
<dbReference type="InterPro" id="IPR009057">
    <property type="entry name" value="Homeodomain-like_sf"/>
</dbReference>
<evidence type="ECO:0000256" key="2">
    <source>
        <dbReference type="ARBA" id="ARBA00023125"/>
    </source>
</evidence>
<dbReference type="RefSeq" id="WP_075078999.1">
    <property type="nucleotide sequence ID" value="NZ_BDCO01000002.1"/>
</dbReference>
<keyword evidence="1" id="KW-0805">Transcription regulation</keyword>
<dbReference type="Proteomes" id="UP000076023">
    <property type="component" value="Unassembled WGS sequence"/>
</dbReference>
<dbReference type="SUPFAM" id="SSF46689">
    <property type="entry name" value="Homeodomain-like"/>
    <property type="match status" value="2"/>
</dbReference>
<sequence>MLPSQEVLQKLSRSKIYRDYERAFSEATDLPLALRARDGWKFFLHGKPKENPFCALLADSSKACAQCLQSQDLICDPTGEESRTVKCFAGLYDTAVPIRVGDKVVGYLQTGQIAMQEPNSGKFKKITEQLIKWGSDVDLGKLHEAYYHSRVLKKTQYESMIRLLEIFANHLSEVANQLVLIEEEKEPPMVRRARSYINDNHSDPLTLTKLAETLHVSTFYFCKMFKKATGMTFTDYLGRVRIEKAKALLLHADLRISEIAYQVGFQSLTHFNRQFRVLTGQSPTEFRKSAQEV</sequence>
<dbReference type="SMART" id="SM00342">
    <property type="entry name" value="HTH_ARAC"/>
    <property type="match status" value="1"/>
</dbReference>
<dbReference type="EMBL" id="BDCO01000002">
    <property type="protein sequence ID" value="GAT33241.1"/>
    <property type="molecule type" value="Genomic_DNA"/>
</dbReference>
<evidence type="ECO:0000259" key="4">
    <source>
        <dbReference type="PROSITE" id="PS01124"/>
    </source>
</evidence>
<gene>
    <name evidence="5" type="ORF">TSACC_21653</name>
</gene>
<evidence type="ECO:0000256" key="1">
    <source>
        <dbReference type="ARBA" id="ARBA00023015"/>
    </source>
</evidence>
<organism evidence="5 6">
    <name type="scientific">Terrimicrobium sacchariphilum</name>
    <dbReference type="NCBI Taxonomy" id="690879"/>
    <lineage>
        <taxon>Bacteria</taxon>
        <taxon>Pseudomonadati</taxon>
        <taxon>Verrucomicrobiota</taxon>
        <taxon>Terrimicrobiia</taxon>
        <taxon>Terrimicrobiales</taxon>
        <taxon>Terrimicrobiaceae</taxon>
        <taxon>Terrimicrobium</taxon>
    </lineage>
</organism>
<keyword evidence="3" id="KW-0804">Transcription</keyword>